<feature type="domain" description="DSBA-like thioredoxin" evidence="1">
    <location>
        <begin position="15"/>
        <end position="216"/>
    </location>
</feature>
<dbReference type="AlphaFoldDB" id="A0A0A8Q897"/>
<proteinExistence type="predicted"/>
<evidence type="ECO:0000259" key="1">
    <source>
        <dbReference type="Pfam" id="PF01323"/>
    </source>
</evidence>
<dbReference type="Gene3D" id="3.40.30.10">
    <property type="entry name" value="Glutaredoxin"/>
    <property type="match status" value="1"/>
</dbReference>
<gene>
    <name evidence="2" type="ORF">PFR_JS23_591</name>
</gene>
<dbReference type="Pfam" id="PF01323">
    <property type="entry name" value="DSBA"/>
    <property type="match status" value="1"/>
</dbReference>
<evidence type="ECO:0000313" key="2">
    <source>
        <dbReference type="EMBL" id="SCQ76252.1"/>
    </source>
</evidence>
<dbReference type="InterPro" id="IPR036249">
    <property type="entry name" value="Thioredoxin-like_sf"/>
</dbReference>
<dbReference type="Proteomes" id="UP000250080">
    <property type="component" value="Chromosome I"/>
</dbReference>
<dbReference type="OMA" id="QKYAISG"/>
<dbReference type="GO" id="GO:0016491">
    <property type="term" value="F:oxidoreductase activity"/>
    <property type="evidence" value="ECO:0007669"/>
    <property type="project" value="InterPro"/>
</dbReference>
<evidence type="ECO:0000313" key="3">
    <source>
        <dbReference type="Proteomes" id="UP000250080"/>
    </source>
</evidence>
<dbReference type="OrthoDB" id="9799122at2"/>
<dbReference type="EMBL" id="LT618793">
    <property type="protein sequence ID" value="SCQ76252.1"/>
    <property type="molecule type" value="Genomic_DNA"/>
</dbReference>
<dbReference type="PANTHER" id="PTHR13887">
    <property type="entry name" value="GLUTATHIONE S-TRANSFERASE KAPPA"/>
    <property type="match status" value="1"/>
</dbReference>
<reference evidence="2 3" key="1">
    <citation type="submission" date="2016-09" db="EMBL/GenBank/DDBJ databases">
        <authorList>
            <person name="Laine KS P."/>
        </authorList>
    </citation>
    <scope>NUCLEOTIDE SEQUENCE [LARGE SCALE GENOMIC DNA]</scope>
    <source>
        <strain evidence="2">PFRJS-23</strain>
    </source>
</reference>
<dbReference type="RefSeq" id="WP_013161544.1">
    <property type="nucleotide sequence ID" value="NZ_CCYN01000014.1"/>
</dbReference>
<accession>A0A0A8Q897</accession>
<dbReference type="GeneID" id="61221701"/>
<dbReference type="PANTHER" id="PTHR13887:SF41">
    <property type="entry name" value="THIOREDOXIN SUPERFAMILY PROTEIN"/>
    <property type="match status" value="1"/>
</dbReference>
<name>A0A0A8Q897_9ACTN</name>
<dbReference type="CDD" id="cd03024">
    <property type="entry name" value="DsbA_FrnE"/>
    <property type="match status" value="1"/>
</dbReference>
<sequence>MTTQLFDHADDRIAVDVWSDVMCPFCYLGDGLLGKALEDFPQADQVDIRYHSFLLMPDLPEGVTRDLSDVLENERGYPREQTEAMNARITEQGAGIGLDYHFDDALATNMRRAHELSHFAKDAGKQHAMVQRLFRAYFTEGLDLGDVDVLADLAGDVGLDRDAAVAALQAGTYADDVETDIAQAQQLGISGVPFFVFNGKYAVSGAQPAEAFSQVLNTVWKESTEAAPAGE</sequence>
<protein>
    <submittedName>
        <fullName evidence="2">FrnE protein</fullName>
    </submittedName>
</protein>
<dbReference type="SUPFAM" id="SSF52833">
    <property type="entry name" value="Thioredoxin-like"/>
    <property type="match status" value="1"/>
</dbReference>
<organism evidence="2 3">
    <name type="scientific">Propionibacterium freudenreichii</name>
    <dbReference type="NCBI Taxonomy" id="1744"/>
    <lineage>
        <taxon>Bacteria</taxon>
        <taxon>Bacillati</taxon>
        <taxon>Actinomycetota</taxon>
        <taxon>Actinomycetes</taxon>
        <taxon>Propionibacteriales</taxon>
        <taxon>Propionibacteriaceae</taxon>
        <taxon>Propionibacterium</taxon>
    </lineage>
</organism>
<dbReference type="InterPro" id="IPR001853">
    <property type="entry name" value="DSBA-like_thioredoxin_dom"/>
</dbReference>